<comment type="caution">
    <text evidence="1">The sequence shown here is derived from an EMBL/GenBank/DDBJ whole genome shotgun (WGS) entry which is preliminary data.</text>
</comment>
<sequence length="153" mass="17202">MPGRCDSQNCASKGERLLITAKAPQVVRDLPAALRVQETLQFDQCNYNLREQISSLLVGADVGHFPNERKALEDFEAIPSIFRSFPARQRLCEVLTEASDFLAVYERLVLEVLVPWLRQRLEKQVGSLGPSHGRSTALSALFLLVFNGRYIDV</sequence>
<name>A0A813AKF9_9DINO</name>
<dbReference type="AlphaFoldDB" id="A0A813AKF9"/>
<dbReference type="Proteomes" id="UP000601435">
    <property type="component" value="Unassembled WGS sequence"/>
</dbReference>
<gene>
    <name evidence="1" type="ORF">SNEC2469_LOCUS27860</name>
</gene>
<organism evidence="1 2">
    <name type="scientific">Symbiodinium necroappetens</name>
    <dbReference type="NCBI Taxonomy" id="1628268"/>
    <lineage>
        <taxon>Eukaryota</taxon>
        <taxon>Sar</taxon>
        <taxon>Alveolata</taxon>
        <taxon>Dinophyceae</taxon>
        <taxon>Suessiales</taxon>
        <taxon>Symbiodiniaceae</taxon>
        <taxon>Symbiodinium</taxon>
    </lineage>
</organism>
<protein>
    <submittedName>
        <fullName evidence="1">Uncharacterized protein</fullName>
    </submittedName>
</protein>
<proteinExistence type="predicted"/>
<accession>A0A813AKF9</accession>
<evidence type="ECO:0000313" key="2">
    <source>
        <dbReference type="Proteomes" id="UP000601435"/>
    </source>
</evidence>
<keyword evidence="2" id="KW-1185">Reference proteome</keyword>
<evidence type="ECO:0000313" key="1">
    <source>
        <dbReference type="EMBL" id="CAE7867680.1"/>
    </source>
</evidence>
<dbReference type="EMBL" id="CAJNJA010059444">
    <property type="protein sequence ID" value="CAE7867680.1"/>
    <property type="molecule type" value="Genomic_DNA"/>
</dbReference>
<reference evidence="1" key="1">
    <citation type="submission" date="2021-02" db="EMBL/GenBank/DDBJ databases">
        <authorList>
            <person name="Dougan E. K."/>
            <person name="Rhodes N."/>
            <person name="Thang M."/>
            <person name="Chan C."/>
        </authorList>
    </citation>
    <scope>NUCLEOTIDE SEQUENCE</scope>
</reference>